<dbReference type="AlphaFoldDB" id="A0AAV0Y1A1"/>
<sequence>MSVALAANSIADQIADIFPTEVKDSYFLKYDTNKNPKGKLYAKYYNSMRTLKNSGLIPSSNHTKRPTNPINRKHDLHFEPENDVQYILEQIKHDNNCSFPDLEYKWKATTQFRLKSIQTSTSTHDILNNWSNYKLPLGYRLYFNLKILNIVICYRSTLFIT</sequence>
<evidence type="ECO:0000313" key="2">
    <source>
        <dbReference type="Proteomes" id="UP001160148"/>
    </source>
</evidence>
<protein>
    <submittedName>
        <fullName evidence="1">Uncharacterized protein</fullName>
    </submittedName>
</protein>
<reference evidence="1 2" key="1">
    <citation type="submission" date="2023-01" db="EMBL/GenBank/DDBJ databases">
        <authorList>
            <person name="Whitehead M."/>
        </authorList>
    </citation>
    <scope>NUCLEOTIDE SEQUENCE [LARGE SCALE GENOMIC DNA]</scope>
</reference>
<keyword evidence="2" id="KW-1185">Reference proteome</keyword>
<dbReference type="Proteomes" id="UP001160148">
    <property type="component" value="Unassembled WGS sequence"/>
</dbReference>
<organism evidence="1 2">
    <name type="scientific">Macrosiphum euphorbiae</name>
    <name type="common">potato aphid</name>
    <dbReference type="NCBI Taxonomy" id="13131"/>
    <lineage>
        <taxon>Eukaryota</taxon>
        <taxon>Metazoa</taxon>
        <taxon>Ecdysozoa</taxon>
        <taxon>Arthropoda</taxon>
        <taxon>Hexapoda</taxon>
        <taxon>Insecta</taxon>
        <taxon>Pterygota</taxon>
        <taxon>Neoptera</taxon>
        <taxon>Paraneoptera</taxon>
        <taxon>Hemiptera</taxon>
        <taxon>Sternorrhyncha</taxon>
        <taxon>Aphidomorpha</taxon>
        <taxon>Aphidoidea</taxon>
        <taxon>Aphididae</taxon>
        <taxon>Macrosiphini</taxon>
        <taxon>Macrosiphum</taxon>
    </lineage>
</organism>
<name>A0AAV0Y1A1_9HEMI</name>
<gene>
    <name evidence="1" type="ORF">MEUPH1_LOCUS28137</name>
</gene>
<accession>A0AAV0Y1A1</accession>
<dbReference type="EMBL" id="CARXXK010001217">
    <property type="protein sequence ID" value="CAI6374513.1"/>
    <property type="molecule type" value="Genomic_DNA"/>
</dbReference>
<proteinExistence type="predicted"/>
<evidence type="ECO:0000313" key="1">
    <source>
        <dbReference type="EMBL" id="CAI6374513.1"/>
    </source>
</evidence>
<comment type="caution">
    <text evidence="1">The sequence shown here is derived from an EMBL/GenBank/DDBJ whole genome shotgun (WGS) entry which is preliminary data.</text>
</comment>